<protein>
    <submittedName>
        <fullName evidence="1">Uncharacterized protein</fullName>
    </submittedName>
</protein>
<evidence type="ECO:0000313" key="1">
    <source>
        <dbReference type="EMBL" id="EGW09805.1"/>
    </source>
</evidence>
<proteinExistence type="predicted"/>
<dbReference type="AlphaFoldDB" id="G3I7X8"/>
<reference evidence="2" key="1">
    <citation type="journal article" date="2011" name="Nat. Biotechnol.">
        <title>The genomic sequence of the Chinese hamster ovary (CHO)-K1 cell line.</title>
        <authorList>
            <person name="Xu X."/>
            <person name="Nagarajan H."/>
            <person name="Lewis N.E."/>
            <person name="Pan S."/>
            <person name="Cai Z."/>
            <person name="Liu X."/>
            <person name="Chen W."/>
            <person name="Xie M."/>
            <person name="Wang W."/>
            <person name="Hammond S."/>
            <person name="Andersen M.R."/>
            <person name="Neff N."/>
            <person name="Passarelli B."/>
            <person name="Koh W."/>
            <person name="Fan H.C."/>
            <person name="Wang J."/>
            <person name="Gui Y."/>
            <person name="Lee K.H."/>
            <person name="Betenbaugh M.J."/>
            <person name="Quake S.R."/>
            <person name="Famili I."/>
            <person name="Palsson B.O."/>
            <person name="Wang J."/>
        </authorList>
    </citation>
    <scope>NUCLEOTIDE SEQUENCE [LARGE SCALE GENOMIC DNA]</scope>
    <source>
        <strain evidence="2">CHO K1 cell line</strain>
    </source>
</reference>
<dbReference type="InParanoid" id="G3I7X8"/>
<gene>
    <name evidence="1" type="ORF">I79_019628</name>
</gene>
<dbReference type="EMBL" id="JH001461">
    <property type="protein sequence ID" value="EGW09805.1"/>
    <property type="molecule type" value="Genomic_DNA"/>
</dbReference>
<accession>G3I7X8</accession>
<name>G3I7X8_CRIGR</name>
<dbReference type="Proteomes" id="UP000001075">
    <property type="component" value="Unassembled WGS sequence"/>
</dbReference>
<sequence>MRVGIIFCFLVGFENLEYIWLSKNLLNNRIQKAVTVLGCLSGTRVFLRMP</sequence>
<organism evidence="1 2">
    <name type="scientific">Cricetulus griseus</name>
    <name type="common">Chinese hamster</name>
    <name type="synonym">Cricetulus barabensis griseus</name>
    <dbReference type="NCBI Taxonomy" id="10029"/>
    <lineage>
        <taxon>Eukaryota</taxon>
        <taxon>Metazoa</taxon>
        <taxon>Chordata</taxon>
        <taxon>Craniata</taxon>
        <taxon>Vertebrata</taxon>
        <taxon>Euteleostomi</taxon>
        <taxon>Mammalia</taxon>
        <taxon>Eutheria</taxon>
        <taxon>Euarchontoglires</taxon>
        <taxon>Glires</taxon>
        <taxon>Rodentia</taxon>
        <taxon>Myomorpha</taxon>
        <taxon>Muroidea</taxon>
        <taxon>Cricetidae</taxon>
        <taxon>Cricetinae</taxon>
        <taxon>Cricetulus</taxon>
    </lineage>
</organism>
<evidence type="ECO:0000313" key="2">
    <source>
        <dbReference type="Proteomes" id="UP000001075"/>
    </source>
</evidence>